<dbReference type="AlphaFoldDB" id="A0A088E582"/>
<dbReference type="OMA" id="LECRIGV"/>
<organism evidence="2 8">
    <name type="scientific">Metallosphaera sedula</name>
    <dbReference type="NCBI Taxonomy" id="43687"/>
    <lineage>
        <taxon>Archaea</taxon>
        <taxon>Thermoproteota</taxon>
        <taxon>Thermoprotei</taxon>
        <taxon>Sulfolobales</taxon>
        <taxon>Sulfolobaceae</taxon>
        <taxon>Metallosphaera</taxon>
    </lineage>
</organism>
<dbReference type="Proteomes" id="UP000029084">
    <property type="component" value="Chromosome"/>
</dbReference>
<evidence type="ECO:0000313" key="5">
    <source>
        <dbReference type="EMBL" id="AKV78513.1"/>
    </source>
</evidence>
<dbReference type="Proteomes" id="UP000062475">
    <property type="component" value="Chromosome"/>
</dbReference>
<dbReference type="InterPro" id="IPR002586">
    <property type="entry name" value="CobQ/CobB/MinD/ParA_Nub-bd_dom"/>
</dbReference>
<evidence type="ECO:0000313" key="2">
    <source>
        <dbReference type="EMBL" id="AIM27113.1"/>
    </source>
</evidence>
<dbReference type="Proteomes" id="UP000062398">
    <property type="component" value="Chromosome"/>
</dbReference>
<evidence type="ECO:0000313" key="7">
    <source>
        <dbReference type="EMBL" id="AKV83000.1"/>
    </source>
</evidence>
<evidence type="ECO:0000259" key="1">
    <source>
        <dbReference type="Pfam" id="PF01656"/>
    </source>
</evidence>
<dbReference type="Proteomes" id="UP000056255">
    <property type="component" value="Chromosome"/>
</dbReference>
<reference evidence="10 11" key="2">
    <citation type="journal article" date="2015" name="Genome Announc.">
        <title>Complete Genome Sequences of Evolved Arsenate-Resistant Metallosphaera sedula Strains.</title>
        <authorList>
            <person name="Ai C."/>
            <person name="McCarthy S."/>
            <person name="Schackwitz W."/>
            <person name="Martin J."/>
            <person name="Lipzen A."/>
            <person name="Blum P."/>
        </authorList>
    </citation>
    <scope>NUCLEOTIDE SEQUENCE [LARGE SCALE GENOMIC DNA]</scope>
    <source>
        <strain evidence="5 11">ARS120-1</strain>
        <strain evidence="6 10">ARS120-2</strain>
        <strain evidence="3 13">ARS50-1</strain>
        <strain evidence="4 12">ARS50-2</strain>
    </source>
</reference>
<name>A0A088E582_9CREN</name>
<proteinExistence type="predicted"/>
<protein>
    <submittedName>
        <fullName evidence="2 3">ATPase</fullName>
    </submittedName>
</protein>
<dbReference type="EMBL" id="CP012172">
    <property type="protein sequence ID" value="AKV74021.1"/>
    <property type="molecule type" value="Genomic_DNA"/>
</dbReference>
<evidence type="ECO:0000313" key="9">
    <source>
        <dbReference type="Proteomes" id="UP000056255"/>
    </source>
</evidence>
<dbReference type="EMBL" id="CP012175">
    <property type="protein sequence ID" value="AKV80758.1"/>
    <property type="molecule type" value="Genomic_DNA"/>
</dbReference>
<dbReference type="GeneID" id="91755421"/>
<dbReference type="EMBL" id="CP012176">
    <property type="protein sequence ID" value="AKV83000.1"/>
    <property type="molecule type" value="Genomic_DNA"/>
</dbReference>
<dbReference type="Pfam" id="PF01656">
    <property type="entry name" value="CbiA"/>
    <property type="match status" value="1"/>
</dbReference>
<reference evidence="2 8" key="1">
    <citation type="journal article" date="2014" name="J. Bacteriol.">
        <title>Role of an Archaeal PitA Transporter in the Copper and Arsenic Resistance of Metallosphaera sedula, an Extreme Thermoacidophile.</title>
        <authorList>
            <person name="McCarthy S."/>
            <person name="Ai C."/>
            <person name="Wheaton G."/>
            <person name="Tevatia R."/>
            <person name="Eckrich V."/>
            <person name="Kelly R."/>
            <person name="Blum P."/>
        </authorList>
    </citation>
    <scope>NUCLEOTIDE SEQUENCE [LARGE SCALE GENOMIC DNA]</scope>
    <source>
        <strain evidence="2 8">CuR1</strain>
    </source>
</reference>
<dbReference type="InterPro" id="IPR027417">
    <property type="entry name" value="P-loop_NTPase"/>
</dbReference>
<evidence type="ECO:0000313" key="13">
    <source>
        <dbReference type="Proteomes" id="UP000068832"/>
    </source>
</evidence>
<evidence type="ECO:0000313" key="4">
    <source>
        <dbReference type="EMBL" id="AKV76260.1"/>
    </source>
</evidence>
<evidence type="ECO:0000313" key="3">
    <source>
        <dbReference type="EMBL" id="AKV74021.1"/>
    </source>
</evidence>
<sequence length="256" mass="29204">MRLSIRSSKGGVGKSTVAISLAKVFASEGHHVLLMDRDIVGYASYLAGINGPGLVASLADGKDVDVIREFPIGRGSITILKYFGDGPRFRPDLEKIHKDKDLMNLGWKYYNEFLTRRKYSCFIVDNAPMVMPNDEINVYEHRQFRSLFPNVPLRYLIVSDSLTQTIEDNVRYSKAIESPEQQILGFIINMIKPQDLKKYEDVIRKVINELECRIGVLMPFNEELFQFSGSIEDFPVPQQMKELAKRIKTEEHGIIA</sequence>
<evidence type="ECO:0000313" key="11">
    <source>
        <dbReference type="Proteomes" id="UP000062398"/>
    </source>
</evidence>
<dbReference type="Proteomes" id="UP000068832">
    <property type="component" value="Chromosome"/>
</dbReference>
<accession>A0A088E582</accession>
<evidence type="ECO:0000313" key="6">
    <source>
        <dbReference type="EMBL" id="AKV80758.1"/>
    </source>
</evidence>
<dbReference type="SUPFAM" id="SSF52540">
    <property type="entry name" value="P-loop containing nucleoside triphosphate hydrolases"/>
    <property type="match status" value="1"/>
</dbReference>
<dbReference type="PATRIC" id="fig|43687.5.peg.987"/>
<reference evidence="7 9" key="3">
    <citation type="submission" date="2015-07" db="EMBL/GenBank/DDBJ databases">
        <title>Physiological, transcriptional responses and genome re-sequencing of acid resistant extremely thermoacidophilic Metallosphaera sedula SARC-M1.</title>
        <authorList>
            <person name="Ai C."/>
            <person name="McCarthy S."/>
            <person name="Eckrich V."/>
            <person name="Rudrappa D."/>
            <person name="Qiu G."/>
            <person name="Blum P."/>
        </authorList>
    </citation>
    <scope>NUCLEOTIDE SEQUENCE [LARGE SCALE GENOMIC DNA]</scope>
    <source>
        <strain evidence="7 9">SARC-M1</strain>
    </source>
</reference>
<dbReference type="EMBL" id="CP012173">
    <property type="protein sequence ID" value="AKV76260.1"/>
    <property type="molecule type" value="Genomic_DNA"/>
</dbReference>
<dbReference type="RefSeq" id="WP_012020914.1">
    <property type="nucleotide sequence ID" value="NZ_CP008822.1"/>
</dbReference>
<evidence type="ECO:0000313" key="12">
    <source>
        <dbReference type="Proteomes" id="UP000062475"/>
    </source>
</evidence>
<evidence type="ECO:0000313" key="8">
    <source>
        <dbReference type="Proteomes" id="UP000029084"/>
    </source>
</evidence>
<evidence type="ECO:0000313" key="10">
    <source>
        <dbReference type="Proteomes" id="UP000061362"/>
    </source>
</evidence>
<feature type="domain" description="CobQ/CobB/MinD/ParA nucleotide binding" evidence="1">
    <location>
        <begin position="4"/>
        <end position="224"/>
    </location>
</feature>
<dbReference type="EMBL" id="CP008822">
    <property type="protein sequence ID" value="AIM27113.1"/>
    <property type="molecule type" value="Genomic_DNA"/>
</dbReference>
<dbReference type="Gene3D" id="3.40.50.300">
    <property type="entry name" value="P-loop containing nucleotide triphosphate hydrolases"/>
    <property type="match status" value="1"/>
</dbReference>
<dbReference type="Proteomes" id="UP000061362">
    <property type="component" value="Chromosome"/>
</dbReference>
<dbReference type="EMBL" id="CP012174">
    <property type="protein sequence ID" value="AKV78513.1"/>
    <property type="molecule type" value="Genomic_DNA"/>
</dbReference>
<gene>
    <name evidence="2" type="ORF">HA72_0956</name>
    <name evidence="3" type="ORF">MsedA_0971</name>
    <name evidence="4" type="ORF">MsedB_0972</name>
    <name evidence="5" type="ORF">MsedC_0971</name>
    <name evidence="6" type="ORF">MsedD_0972</name>
    <name evidence="7" type="ORF">MsedE_0972</name>
</gene>